<feature type="region of interest" description="Disordered" evidence="1">
    <location>
        <begin position="46"/>
        <end position="70"/>
    </location>
</feature>
<dbReference type="EMBL" id="WJXA01000008">
    <property type="protein sequence ID" value="KAF7135857.1"/>
    <property type="molecule type" value="Genomic_DNA"/>
</dbReference>
<organism evidence="2 3">
    <name type="scientific">Rhododendron simsii</name>
    <name type="common">Sims's rhododendron</name>
    <dbReference type="NCBI Taxonomy" id="118357"/>
    <lineage>
        <taxon>Eukaryota</taxon>
        <taxon>Viridiplantae</taxon>
        <taxon>Streptophyta</taxon>
        <taxon>Embryophyta</taxon>
        <taxon>Tracheophyta</taxon>
        <taxon>Spermatophyta</taxon>
        <taxon>Magnoliopsida</taxon>
        <taxon>eudicotyledons</taxon>
        <taxon>Gunneridae</taxon>
        <taxon>Pentapetalae</taxon>
        <taxon>asterids</taxon>
        <taxon>Ericales</taxon>
        <taxon>Ericaceae</taxon>
        <taxon>Ericoideae</taxon>
        <taxon>Rhodoreae</taxon>
        <taxon>Rhododendron</taxon>
    </lineage>
</organism>
<sequence length="70" mass="7101">MSDSVTGFLPQGDAGGAGGAPAGGGGGIGLFIVHKIDWKKQLKKIPAPDTRCKTEGPLDAPKFPEGNNPE</sequence>
<gene>
    <name evidence="2" type="ORF">RHSIM_Rhsim08G0161600</name>
</gene>
<accession>A0A834GMV6</accession>
<reference evidence="2" key="1">
    <citation type="submission" date="2019-11" db="EMBL/GenBank/DDBJ databases">
        <authorList>
            <person name="Liu Y."/>
            <person name="Hou J."/>
            <person name="Li T.-Q."/>
            <person name="Guan C.-H."/>
            <person name="Wu X."/>
            <person name="Wu H.-Z."/>
            <person name="Ling F."/>
            <person name="Zhang R."/>
            <person name="Shi X.-G."/>
            <person name="Ren J.-P."/>
            <person name="Chen E.-F."/>
            <person name="Sun J.-M."/>
        </authorList>
    </citation>
    <scope>NUCLEOTIDE SEQUENCE</scope>
    <source>
        <strain evidence="2">Adult_tree_wgs_1</strain>
        <tissue evidence="2">Leaves</tissue>
    </source>
</reference>
<evidence type="ECO:0000256" key="1">
    <source>
        <dbReference type="SAM" id="MobiDB-lite"/>
    </source>
</evidence>
<dbReference type="Proteomes" id="UP000626092">
    <property type="component" value="Unassembled WGS sequence"/>
</dbReference>
<evidence type="ECO:0000313" key="3">
    <source>
        <dbReference type="Proteomes" id="UP000626092"/>
    </source>
</evidence>
<feature type="compositionally biased region" description="Gly residues" evidence="1">
    <location>
        <begin position="13"/>
        <end position="23"/>
    </location>
</feature>
<protein>
    <submittedName>
        <fullName evidence="2">Uncharacterized protein</fullName>
    </submittedName>
</protein>
<comment type="caution">
    <text evidence="2">The sequence shown here is derived from an EMBL/GenBank/DDBJ whole genome shotgun (WGS) entry which is preliminary data.</text>
</comment>
<dbReference type="AlphaFoldDB" id="A0A834GMV6"/>
<proteinExistence type="predicted"/>
<name>A0A834GMV6_RHOSS</name>
<feature type="region of interest" description="Disordered" evidence="1">
    <location>
        <begin position="1"/>
        <end position="23"/>
    </location>
</feature>
<keyword evidence="3" id="KW-1185">Reference proteome</keyword>
<evidence type="ECO:0000313" key="2">
    <source>
        <dbReference type="EMBL" id="KAF7135857.1"/>
    </source>
</evidence>